<organism evidence="5 6">
    <name type="scientific">Solirubrobacter deserti</name>
    <dbReference type="NCBI Taxonomy" id="2282478"/>
    <lineage>
        <taxon>Bacteria</taxon>
        <taxon>Bacillati</taxon>
        <taxon>Actinomycetota</taxon>
        <taxon>Thermoleophilia</taxon>
        <taxon>Solirubrobacterales</taxon>
        <taxon>Solirubrobacteraceae</taxon>
        <taxon>Solirubrobacter</taxon>
    </lineage>
</organism>
<dbReference type="PROSITE" id="PS51175">
    <property type="entry name" value="CBM6"/>
    <property type="match status" value="1"/>
</dbReference>
<dbReference type="Gene3D" id="2.120.10.30">
    <property type="entry name" value="TolB, C-terminal domain"/>
    <property type="match status" value="1"/>
</dbReference>
<name>A0ABT4RDA8_9ACTN</name>
<evidence type="ECO:0000313" key="5">
    <source>
        <dbReference type="EMBL" id="MDA0136507.1"/>
    </source>
</evidence>
<dbReference type="InterPro" id="IPR006584">
    <property type="entry name" value="Cellulose-bd_IV"/>
</dbReference>
<keyword evidence="1" id="KW-0732">Signal</keyword>
<sequence length="2102" mass="222585">MAAAGAGLLAAPATAHYTGAPHSHDYAPEVNAAALMGAQTPGWTSTAPLSKLEAPAAPAHVLIFSETAAFRHTDAIEKGTPLLRAAFTEAGITSELSEDSSIFNDTDLARFDALVMFQTSGDPWTAAEKAAMEKYQKAGGGIVAIHNATDMRGNYKWWDDLIGSLMPGHAATGSTPPADDPPPWNSGVGGLTAQVINEDKAHPSTKHLADRWTRNDEWYNFSTNVRGSAHVLLSMDESTYDAGGNRMGYDHPISWCKPYDGGRAWVTAMGHFGAHFQEKALLDHIIGGVKWAAGVETGDCGGTINSNFEKVALDENTSAPFALDVAPDGRVFFTELVRGQIRVYDPKTQNVKTAITLPVYSGGEDGLMGIVVDPKFSENGWVYVYHAPNSSNNSDPANFKSRVTRFTVDANSDIDPASAKLIIEVPASREPDEPGHTGGNLDFDLQGNLLLGVGDDVNPHSEPSGGYAPLNERADRMWDARETSGNTNDLRGKILRVKPKAEGGYDIPAGNLFPVGTEKTRPEIYAMGFRNPWKFSVDPTTGWVGVADYAPDNSNDNPNRGPAGIVEYNIIKEAGNYGWPFCMGNQQAFRDVDYMTTPVTVGAYFDCAKPINDSIKNTGLRELPPAKAPDMWYGYRTTSVGAIPAGGGLAPMGGPFYKYDANLESDTKFPASYDGKAFYYDWAKNRVWTVQLNDETGKVEKVNPFMPNTSFLAPQSLAFGPDGSLYALEWGGGYGRDNPNSGIYRIDYINGSRSPRASGSATPDNGKTPLQVTFSSAGSTDPEGGALTYAWDFDGNGSTDSTEANPTHTYTTGGVYQARLTVTDPAGKTGTTVLPVTVGNTKPTVKFNGPVDGGFVEWGDKVSWDVTVTDAEDTVDYNKLIVQPALGHDDHAHPLLENTGKTGEVVTDLGTGHSEDMKVFFVLDARYSDNGAGEVPSLTGTDTVIIQPKRKEAEHADGRLGVDTAEASGDAEATSALTGLNTGDWASYDPVNFTGIDSITFRVASAIAGGQIELRKDSPTGDLLGTANVPNTGSLNRWQDVTIPAPADKSSMGLFLVFKGAANFRLNFFEVNGKGIAPETRPTVKITAPAENDAVDAGQVTFTADATDAENTITKVEFFVDGTKIGEDTTAPYSVNWTQTTEKFYAVHAVATNSKNLTNDSRKVRFSVGETGIRPPWETFANVDAAFDKVGDEFTVSAAGADLWQAANEFGAVYLPGGVGENFIATVKVASYDGTHASGKAGIIVRNQIPQGGGNDNKGYLVFSEKGNGEAEFMHDAGGNGQVNDNGEPVATGCGTGSAPTWLKVEKFGKKFSVYCSRDGVAWTQVGITTTINAATTVQDIGLFVVSHISGTRATAKFTNWSLDTDPEVPEEPEEPSTPTPGCTPTLSDEFDGALNRSRWTIARGPAASLPATTGGALNLAVINGDIDGANTAPVSHVGQKTPTGNWQASTKVTLSHDNAWQYAGLVIHVDDNNYTKLSFTRHTDGRRFVEFWSETNGSRTGHGNNAFVASDHPATIHLRLTNANGTLTGAYSTNGTDWTNMGGTAPLKANGTIGLLAAGDLDAQNKTAAFDWFRVTPDEAKPKPAANDEFDGTELDGCRWDKINSWNSNRAKLVDGKLRVTTFDGDFSGSNNNPVENLILQTPPAGDWVAETKMTAPLGDAWQLAGFLLYSDVDHYVKYDVVADNEPGAAKARRVELRAENGGNAYGPTGAQDIEPPASATDTWWLRLIKKGNTYTGEISADGTTWVKSPGSITVNLTNPAIGLMAFGPSQAAPINVDFDYFRIGSGDTEAPTTTSTLNPAAANGANGWYTSAPTLTLASEAGATTEYKIGNGAYQAYTAPVALDGAGTITVTYRSKDAAGNVEAEKTVTVKLDKAAPTTTATASAQPGQDGWYATAPTITLAGADGTGGSGVASTQYAIDGGEWQTYTAPFAAPAGEHTIRFRSTDQAGLVEAEKSVAIKVRSNSTEVPVVVGGEVPGVLALTINTPESLGSFTPGVTKDYSVGATAKVTSTAGDATLTVVDPSSTNTGKLVNGAYALTQPLQINEKPLAGTPTLLKSWNAPVGGESVPLTFKQSILETDALRRGTYSKTLTFTLSTTTP</sequence>
<feature type="domain" description="CBM6" evidence="4">
    <location>
        <begin position="949"/>
        <end position="1072"/>
    </location>
</feature>
<reference evidence="5" key="1">
    <citation type="submission" date="2022-10" db="EMBL/GenBank/DDBJ databases">
        <title>The WGS of Solirubrobacter sp. CPCC 204708.</title>
        <authorList>
            <person name="Jiang Z."/>
        </authorList>
    </citation>
    <scope>NUCLEOTIDE SEQUENCE</scope>
    <source>
        <strain evidence="5">CPCC 204708</strain>
    </source>
</reference>
<gene>
    <name evidence="5" type="ORF">OJ962_03290</name>
</gene>
<evidence type="ECO:0000256" key="2">
    <source>
        <dbReference type="SAM" id="MobiDB-lite"/>
    </source>
</evidence>
<dbReference type="Pfam" id="PF18911">
    <property type="entry name" value="PKD_4"/>
    <property type="match status" value="1"/>
</dbReference>
<feature type="region of interest" description="Disordered" evidence="2">
    <location>
        <begin position="1363"/>
        <end position="1389"/>
    </location>
</feature>
<feature type="compositionally biased region" description="Polar residues" evidence="2">
    <location>
        <begin position="754"/>
        <end position="779"/>
    </location>
</feature>
<dbReference type="PROSITE" id="PS50093">
    <property type="entry name" value="PKD"/>
    <property type="match status" value="1"/>
</dbReference>
<dbReference type="InterPro" id="IPR029010">
    <property type="entry name" value="ThuA-like"/>
</dbReference>
<evidence type="ECO:0000313" key="6">
    <source>
        <dbReference type="Proteomes" id="UP001147700"/>
    </source>
</evidence>
<dbReference type="InterPro" id="IPR013320">
    <property type="entry name" value="ConA-like_dom_sf"/>
</dbReference>
<dbReference type="SMART" id="SM00089">
    <property type="entry name" value="PKD"/>
    <property type="match status" value="1"/>
</dbReference>
<dbReference type="Pfam" id="PF03422">
    <property type="entry name" value="CBM_6"/>
    <property type="match status" value="1"/>
</dbReference>
<dbReference type="CDD" id="cd00146">
    <property type="entry name" value="PKD"/>
    <property type="match status" value="1"/>
</dbReference>
<dbReference type="Gene3D" id="3.40.50.880">
    <property type="match status" value="1"/>
</dbReference>
<dbReference type="SMART" id="SM00606">
    <property type="entry name" value="CBD_IV"/>
    <property type="match status" value="1"/>
</dbReference>
<dbReference type="Pfam" id="PF17957">
    <property type="entry name" value="Big_7"/>
    <property type="match status" value="1"/>
</dbReference>
<feature type="region of interest" description="Disordered" evidence="2">
    <location>
        <begin position="754"/>
        <end position="781"/>
    </location>
</feature>
<keyword evidence="6" id="KW-1185">Reference proteome</keyword>
<dbReference type="RefSeq" id="WP_202955346.1">
    <property type="nucleotide sequence ID" value="NZ_JAPCID010000004.1"/>
</dbReference>
<dbReference type="Gene3D" id="2.60.120.260">
    <property type="entry name" value="Galactose-binding domain-like"/>
    <property type="match status" value="1"/>
</dbReference>
<evidence type="ECO:0000259" key="3">
    <source>
        <dbReference type="PROSITE" id="PS50093"/>
    </source>
</evidence>
<dbReference type="InterPro" id="IPR022409">
    <property type="entry name" value="PKD/Chitinase_dom"/>
</dbReference>
<dbReference type="InterPro" id="IPR000601">
    <property type="entry name" value="PKD_dom"/>
</dbReference>
<dbReference type="InterPro" id="IPR005084">
    <property type="entry name" value="CBM6"/>
</dbReference>
<dbReference type="Gene3D" id="2.60.40.10">
    <property type="entry name" value="Immunoglobulins"/>
    <property type="match status" value="2"/>
</dbReference>
<evidence type="ECO:0000256" key="1">
    <source>
        <dbReference type="ARBA" id="ARBA00022729"/>
    </source>
</evidence>
<dbReference type="Pfam" id="PF06283">
    <property type="entry name" value="ThuA"/>
    <property type="match status" value="1"/>
</dbReference>
<dbReference type="SUPFAM" id="SSF49299">
    <property type="entry name" value="PKD domain"/>
    <property type="match status" value="1"/>
</dbReference>
<proteinExistence type="predicted"/>
<dbReference type="InterPro" id="IPR011041">
    <property type="entry name" value="Quinoprot_gluc/sorb_DH_b-prop"/>
</dbReference>
<dbReference type="NCBIfam" id="NF047446">
    <property type="entry name" value="barrel_OmpL47"/>
    <property type="match status" value="2"/>
</dbReference>
<dbReference type="Gene3D" id="2.60.120.200">
    <property type="match status" value="3"/>
</dbReference>
<dbReference type="EMBL" id="JAPCID010000004">
    <property type="protein sequence ID" value="MDA0136507.1"/>
    <property type="molecule type" value="Genomic_DNA"/>
</dbReference>
<protein>
    <submittedName>
        <fullName evidence="5">ThuA domain-containing protein</fullName>
    </submittedName>
</protein>
<dbReference type="Pfam" id="PF07995">
    <property type="entry name" value="GSDH"/>
    <property type="match status" value="1"/>
</dbReference>
<dbReference type="SUPFAM" id="SSF50952">
    <property type="entry name" value="Soluble quinoprotein glucose dehydrogenase"/>
    <property type="match status" value="1"/>
</dbReference>
<dbReference type="InterPro" id="IPR011042">
    <property type="entry name" value="6-blade_b-propeller_TolB-like"/>
</dbReference>
<dbReference type="CDD" id="cd04084">
    <property type="entry name" value="CBM6_xylanase-like"/>
    <property type="match status" value="1"/>
</dbReference>
<evidence type="ECO:0000259" key="4">
    <source>
        <dbReference type="PROSITE" id="PS51175"/>
    </source>
</evidence>
<dbReference type="Pfam" id="PF17851">
    <property type="entry name" value="GH43_C2"/>
    <property type="match status" value="2"/>
</dbReference>
<dbReference type="InterPro" id="IPR041542">
    <property type="entry name" value="GH43_C2"/>
</dbReference>
<dbReference type="InterPro" id="IPR029062">
    <property type="entry name" value="Class_I_gatase-like"/>
</dbReference>
<dbReference type="InterPro" id="IPR012938">
    <property type="entry name" value="Glc/Sorbosone_DH"/>
</dbReference>
<dbReference type="Proteomes" id="UP001147700">
    <property type="component" value="Unassembled WGS sequence"/>
</dbReference>
<dbReference type="PANTHER" id="PTHR40469:SF2">
    <property type="entry name" value="GALACTOSE-BINDING DOMAIN-LIKE SUPERFAMILY PROTEIN"/>
    <property type="match status" value="1"/>
</dbReference>
<dbReference type="InterPro" id="IPR035986">
    <property type="entry name" value="PKD_dom_sf"/>
</dbReference>
<feature type="domain" description="PKD" evidence="3">
    <location>
        <begin position="755"/>
        <end position="838"/>
    </location>
</feature>
<dbReference type="InterPro" id="IPR008979">
    <property type="entry name" value="Galactose-bd-like_sf"/>
</dbReference>
<accession>A0ABT4RDA8</accession>
<feature type="compositionally biased region" description="Acidic residues" evidence="2">
    <location>
        <begin position="1365"/>
        <end position="1375"/>
    </location>
</feature>
<dbReference type="InterPro" id="IPR058094">
    <property type="entry name" value="Ig-like_OmpL47-like"/>
</dbReference>
<dbReference type="SUPFAM" id="SSF49899">
    <property type="entry name" value="Concanavalin A-like lectins/glucanases"/>
    <property type="match status" value="2"/>
</dbReference>
<dbReference type="PANTHER" id="PTHR40469">
    <property type="entry name" value="SECRETED GLYCOSYL HYDROLASE"/>
    <property type="match status" value="1"/>
</dbReference>
<dbReference type="SUPFAM" id="SSF52317">
    <property type="entry name" value="Class I glutamine amidotransferase-like"/>
    <property type="match status" value="1"/>
</dbReference>
<dbReference type="SUPFAM" id="SSF49785">
    <property type="entry name" value="Galactose-binding domain-like"/>
    <property type="match status" value="1"/>
</dbReference>
<comment type="caution">
    <text evidence="5">The sequence shown here is derived from an EMBL/GenBank/DDBJ whole genome shotgun (WGS) entry which is preliminary data.</text>
</comment>
<dbReference type="InterPro" id="IPR013783">
    <property type="entry name" value="Ig-like_fold"/>
</dbReference>